<evidence type="ECO:0000259" key="3">
    <source>
        <dbReference type="Pfam" id="PF17836"/>
    </source>
</evidence>
<proteinExistence type="predicted"/>
<dbReference type="PANTHER" id="PTHR43300">
    <property type="entry name" value="ACETYLTRANSFERASE"/>
    <property type="match status" value="1"/>
</dbReference>
<dbReference type="Proteomes" id="UP001589619">
    <property type="component" value="Unassembled WGS sequence"/>
</dbReference>
<dbReference type="InterPro" id="IPR020019">
    <property type="entry name" value="AcTrfase_PglD-like"/>
</dbReference>
<dbReference type="InterPro" id="IPR050179">
    <property type="entry name" value="Trans_hexapeptide_repeat"/>
</dbReference>
<reference evidence="4 5" key="1">
    <citation type="submission" date="2024-09" db="EMBL/GenBank/DDBJ databases">
        <authorList>
            <person name="Sun Q."/>
            <person name="Mori K."/>
        </authorList>
    </citation>
    <scope>NUCLEOTIDE SEQUENCE [LARGE SCALE GENOMIC DNA]</scope>
    <source>
        <strain evidence="4 5">JCM 12520</strain>
    </source>
</reference>
<sequence length="226" mass="23973">MKTKTKNKIVIIGAGGLGKGIAQLINDLNKVEDVWELVGFLDDDPSLRGKMVNNYPILGKMDLLADRSFQDVYVMSAIGDSSGRIQVLRKALEINHNLRFPSLIHPTAIVGEETEIGEGTSVGAYAIVEPSNRIGSHVLVHYGTTIGHDCVIEDFATVLPGTNVSGFVKLCYGTYLGTNVSVLPGVEVGTGTIVGAGATVIHSLPANCTAVGVPAKLIKFHDEVFS</sequence>
<keyword evidence="5" id="KW-1185">Reference proteome</keyword>
<comment type="caution">
    <text evidence="4">The sequence shown here is derived from an EMBL/GenBank/DDBJ whole genome shotgun (WGS) entry which is preliminary data.</text>
</comment>
<feature type="domain" description="PglD N-terminal" evidence="3">
    <location>
        <begin position="8"/>
        <end position="90"/>
    </location>
</feature>
<keyword evidence="1" id="KW-0808">Transferase</keyword>
<organism evidence="4 5">
    <name type="scientific">Paenibacillus hodogayensis</name>
    <dbReference type="NCBI Taxonomy" id="279208"/>
    <lineage>
        <taxon>Bacteria</taxon>
        <taxon>Bacillati</taxon>
        <taxon>Bacillota</taxon>
        <taxon>Bacilli</taxon>
        <taxon>Bacillales</taxon>
        <taxon>Paenibacillaceae</taxon>
        <taxon>Paenibacillus</taxon>
    </lineage>
</organism>
<evidence type="ECO:0000313" key="4">
    <source>
        <dbReference type="EMBL" id="MFB9756849.1"/>
    </source>
</evidence>
<name>A0ABV5W8E4_9BACL</name>
<dbReference type="InterPro" id="IPR011004">
    <property type="entry name" value="Trimer_LpxA-like_sf"/>
</dbReference>
<dbReference type="InterPro" id="IPR041561">
    <property type="entry name" value="PglD_N"/>
</dbReference>
<dbReference type="EMBL" id="JBHMAG010000029">
    <property type="protein sequence ID" value="MFB9756849.1"/>
    <property type="molecule type" value="Genomic_DNA"/>
</dbReference>
<dbReference type="PROSITE" id="PS00101">
    <property type="entry name" value="HEXAPEP_TRANSFERASES"/>
    <property type="match status" value="1"/>
</dbReference>
<dbReference type="PANTHER" id="PTHR43300:SF7">
    <property type="entry name" value="UDP-N-ACETYLBACILLOSAMINE N-ACETYLTRANSFERASE"/>
    <property type="match status" value="1"/>
</dbReference>
<dbReference type="SUPFAM" id="SSF51161">
    <property type="entry name" value="Trimeric LpxA-like enzymes"/>
    <property type="match status" value="1"/>
</dbReference>
<protein>
    <submittedName>
        <fullName evidence="4">Acetyltransferase</fullName>
    </submittedName>
</protein>
<dbReference type="Pfam" id="PF17836">
    <property type="entry name" value="PglD_N"/>
    <property type="match status" value="1"/>
</dbReference>
<dbReference type="Gene3D" id="2.160.10.10">
    <property type="entry name" value="Hexapeptide repeat proteins"/>
    <property type="match status" value="1"/>
</dbReference>
<dbReference type="NCBIfam" id="TIGR03570">
    <property type="entry name" value="NeuD_NnaD"/>
    <property type="match status" value="1"/>
</dbReference>
<dbReference type="InterPro" id="IPR018357">
    <property type="entry name" value="Hexapep_transf_CS"/>
</dbReference>
<accession>A0ABV5W8E4</accession>
<gene>
    <name evidence="4" type="ORF">ACFFNY_35225</name>
</gene>
<dbReference type="CDD" id="cd03360">
    <property type="entry name" value="LbH_AT_putative"/>
    <property type="match status" value="1"/>
</dbReference>
<evidence type="ECO:0000256" key="2">
    <source>
        <dbReference type="ARBA" id="ARBA00022737"/>
    </source>
</evidence>
<evidence type="ECO:0000256" key="1">
    <source>
        <dbReference type="ARBA" id="ARBA00022679"/>
    </source>
</evidence>
<dbReference type="RefSeq" id="WP_344904472.1">
    <property type="nucleotide sequence ID" value="NZ_BAAAYO010000002.1"/>
</dbReference>
<dbReference type="Gene3D" id="3.40.50.20">
    <property type="match status" value="1"/>
</dbReference>
<keyword evidence="2" id="KW-0677">Repeat</keyword>
<evidence type="ECO:0000313" key="5">
    <source>
        <dbReference type="Proteomes" id="UP001589619"/>
    </source>
</evidence>